<dbReference type="InterPro" id="IPR012337">
    <property type="entry name" value="RNaseH-like_sf"/>
</dbReference>
<dbReference type="SUPFAM" id="SSF53098">
    <property type="entry name" value="Ribonuclease H-like"/>
    <property type="match status" value="1"/>
</dbReference>
<reference evidence="1" key="1">
    <citation type="journal article" date="2023" name="Science">
        <title>Genome structures resolve the early diversification of teleost fishes.</title>
        <authorList>
            <person name="Parey E."/>
            <person name="Louis A."/>
            <person name="Montfort J."/>
            <person name="Bouchez O."/>
            <person name="Roques C."/>
            <person name="Iampietro C."/>
            <person name="Lluch J."/>
            <person name="Castinel A."/>
            <person name="Donnadieu C."/>
            <person name="Desvignes T."/>
            <person name="Floi Bucao C."/>
            <person name="Jouanno E."/>
            <person name="Wen M."/>
            <person name="Mejri S."/>
            <person name="Dirks R."/>
            <person name="Jansen H."/>
            <person name="Henkel C."/>
            <person name="Chen W.J."/>
            <person name="Zahm M."/>
            <person name="Cabau C."/>
            <person name="Klopp C."/>
            <person name="Thompson A.W."/>
            <person name="Robinson-Rechavi M."/>
            <person name="Braasch I."/>
            <person name="Lecointre G."/>
            <person name="Bobe J."/>
            <person name="Postlethwait J.H."/>
            <person name="Berthelot C."/>
            <person name="Roest Crollius H."/>
            <person name="Guiguen Y."/>
        </authorList>
    </citation>
    <scope>NUCLEOTIDE SEQUENCE</scope>
    <source>
        <strain evidence="1">WJC10195</strain>
    </source>
</reference>
<dbReference type="Proteomes" id="UP001152622">
    <property type="component" value="Chromosome 1"/>
</dbReference>
<dbReference type="PANTHER" id="PTHR46880">
    <property type="entry name" value="RAS-ASSOCIATING DOMAIN-CONTAINING PROTEIN"/>
    <property type="match status" value="1"/>
</dbReference>
<dbReference type="AlphaFoldDB" id="A0A9Q1GCS3"/>
<evidence type="ECO:0000313" key="2">
    <source>
        <dbReference type="Proteomes" id="UP001152622"/>
    </source>
</evidence>
<protein>
    <submittedName>
        <fullName evidence="1">Uncharacterized protein</fullName>
    </submittedName>
</protein>
<dbReference type="EMBL" id="JAINUF010000001">
    <property type="protein sequence ID" value="KAJ8381141.1"/>
    <property type="molecule type" value="Genomic_DNA"/>
</dbReference>
<organism evidence="1 2">
    <name type="scientific">Synaphobranchus kaupii</name>
    <name type="common">Kaup's arrowtooth eel</name>
    <dbReference type="NCBI Taxonomy" id="118154"/>
    <lineage>
        <taxon>Eukaryota</taxon>
        <taxon>Metazoa</taxon>
        <taxon>Chordata</taxon>
        <taxon>Craniata</taxon>
        <taxon>Vertebrata</taxon>
        <taxon>Euteleostomi</taxon>
        <taxon>Actinopterygii</taxon>
        <taxon>Neopterygii</taxon>
        <taxon>Teleostei</taxon>
        <taxon>Anguilliformes</taxon>
        <taxon>Synaphobranchidae</taxon>
        <taxon>Synaphobranchus</taxon>
    </lineage>
</organism>
<evidence type="ECO:0000313" key="1">
    <source>
        <dbReference type="EMBL" id="KAJ8381141.1"/>
    </source>
</evidence>
<comment type="caution">
    <text evidence="1">The sequence shown here is derived from an EMBL/GenBank/DDBJ whole genome shotgun (WGS) entry which is preliminary data.</text>
</comment>
<dbReference type="OrthoDB" id="8551997at2759"/>
<accession>A0A9Q1GCS3</accession>
<name>A0A9Q1GCS3_SYNKA</name>
<keyword evidence="2" id="KW-1185">Reference proteome</keyword>
<dbReference type="PANTHER" id="PTHR46880:SF5">
    <property type="entry name" value="DUF4371 DOMAIN-CONTAINING PROTEIN"/>
    <property type="match status" value="1"/>
</dbReference>
<sequence length="629" mass="70502">MGNSLFHGVTGEKIRVRSIKEHAATTAHKFSEGALQARADPQGGALVSAFDRMDTAIKEKMVKLFNIAYFIAKEEASFTMFPKLVALHQMNGLDLGSTYNNDQACRIFITAIGSCFFEELQQSLKSARFFSIMSDSSVDRSVKDQELIYCTYLQNGKPVNQLIQIVALDHAHSQGILDAILAGLLKVGVGEGDLKKRLVGFGCDGASVMVGVNNGVTARLQRLCPSLVPIWCVAHRLELVALDSVKQVPQLQDIKQTLRAIHKHYTCSAKASRELEEISKAMEISILRPGNTEGTRWLPHMSHALEALMRNYRPILMHFENHASDPNDKEASAAMKGRAKLVQQSLKQYKMLLFIHLMLDVLQELKQLSLLFQRDGLTLQMVSDGLQTTTLALVAMQTNPGPRLHQFMEEVGAGSIWQGVQLSRTNADDDTFNALKLCLTNSFCEFVSERFKSLETGVLKATSTLFDLSNWPEDTTNLATFGTAELNAFMEHFHPVLETCENFESVEAARREWLDLKVLIARHHRHLDSQVLWQRLIQGAIGRDGQFQHMQVIAEISLVLPMSSSCCERGFSSMKRINSDWRSCLSNEMLNCLLQISVHGPPAQEYDSMKAVTKWWSSGCRARRPHYKD</sequence>
<proteinExistence type="predicted"/>
<gene>
    <name evidence="1" type="ORF">SKAU_G00019190</name>
</gene>